<dbReference type="Proteomes" id="UP000315647">
    <property type="component" value="Chromosome"/>
</dbReference>
<evidence type="ECO:0000313" key="5">
    <source>
        <dbReference type="Proteomes" id="UP000315647"/>
    </source>
</evidence>
<dbReference type="SUPFAM" id="SSF49464">
    <property type="entry name" value="Carboxypeptidase regulatory domain-like"/>
    <property type="match status" value="3"/>
</dbReference>
<reference evidence="4 5" key="1">
    <citation type="submission" date="2019-03" db="EMBL/GenBank/DDBJ databases">
        <title>Deep-cultivation of Planctomycetes and their phenomic and genomic characterization uncovers novel biology.</title>
        <authorList>
            <person name="Wiegand S."/>
            <person name="Jogler M."/>
            <person name="Boedeker C."/>
            <person name="Pinto D."/>
            <person name="Vollmers J."/>
            <person name="Rivas-Marin E."/>
            <person name="Kohn T."/>
            <person name="Peeters S.H."/>
            <person name="Heuer A."/>
            <person name="Rast P."/>
            <person name="Oberbeckmann S."/>
            <person name="Bunk B."/>
            <person name="Jeske O."/>
            <person name="Meyerdierks A."/>
            <person name="Storesund J.E."/>
            <person name="Kallscheuer N."/>
            <person name="Luecker S."/>
            <person name="Lage O.M."/>
            <person name="Pohl T."/>
            <person name="Merkel B.J."/>
            <person name="Hornburger P."/>
            <person name="Mueller R.-W."/>
            <person name="Bruemmer F."/>
            <person name="Labrenz M."/>
            <person name="Spormann A.M."/>
            <person name="Op den Camp H."/>
            <person name="Overmann J."/>
            <person name="Amann R."/>
            <person name="Jetten M.S.M."/>
            <person name="Mascher T."/>
            <person name="Medema M.H."/>
            <person name="Devos D.P."/>
            <person name="Kaster A.-K."/>
            <person name="Ovreas L."/>
            <person name="Rohde M."/>
            <person name="Galperin M.Y."/>
            <person name="Jogler C."/>
        </authorList>
    </citation>
    <scope>NUCLEOTIDE SEQUENCE [LARGE SCALE GENOMIC DNA]</scope>
    <source>
        <strain evidence="4 5">Enr10</strain>
    </source>
</reference>
<feature type="transmembrane region" description="Helical" evidence="2">
    <location>
        <begin position="367"/>
        <end position="386"/>
    </location>
</feature>
<sequence length="1116" mass="121917">MMETTVAYFAVHVLLQSTLLIAVGCLAMRFCGRAKPVVHSVILRVTLLAVLICPLVSLAANYLGATSYAMLPAWDNNDVLVTERISATEASSSPSLENGSSQQFSTPHVSTEAMPLPQDPGMTANMPVAGEVSPIAADNTTVPSESFVNEKTGLSLQALISWVVTLIWLSGALFLLTKLLRACHGMTRVVKNSQPAEAQLQNLCRETAERLELRPPEVRISPAVHSPCLTGIRKPLILLPAQNNLSDAVLRDIFLHELAHQTRRDCLYFLLARFATAVLFFQPLAWWLARCLEQLADDICDDYVIHYGSGRKRYANTLVDFAERLPAPSLATEAGLAMVSHRSALSRRVLRILDSSRVLTLRLPMKWVALILVLGFFVTTSAAVLVNARADGSVEKEDAGAQTDEDLAAAVKAQSTKQKQDGKNAGLHLRGNVVNPAGQPVPNASIGYVSTGMDQRQRTRLTTTDARGNFEITIPASDPRYAALHNDRMLVAMADGFGPAVESVMQFDTSGEMRKSLLKRIAASHASPEFLEQARKRIQKATPTLQLVTDDVPLTGTVVDIEGQPVTGARLQVTQLHATESGSLDDWEQAAQKPGADFYETRMLLIKSLGNDVGGATLEYIPSVVTDRNGRFTFKGLGHERIVKLLISGPGIATSYAFARTRQGKAIELPMQARNPSSETIVYHPSEFTHVAGPSLPVIGVVRDAKTRQPLPGVTLQSYHLAGRRVSGWSEGLVQAVTDNQGRYRLEGLPIGKNEVICLAARDQPHLLYKFSTELNAGSPPPQQDVELVRGVWATGRAYDRVSGEPIRGGRLVYAPLQGNPFAKSIQKSYALLTSHYRLQEDGTYRIPVLPGPGAIGVMANDHMLYQRGQGAEKLIDQDNPFKALKTTPFWIVATNYHVLAKVNPAEDAKSAQVDLPFDPGPTLRINVVKQDGTTSLSGNYVGMMEEFPSWNGFEQGQLEIRGYRSDHPRRVQVIDPESQQAGYLLISKQNPTDLKITLEPWAEITGRLVDESGNPKARVILSNVYQAISKDPNVALLPPNPEQKSGGTVSYLTDGNGRFQIRGMIPGAKYSIAAREIRKNGGYFELGDFLKGKPLQPGEVRDLGNIIFKRPTETN</sequence>
<dbReference type="PANTHER" id="PTHR34978">
    <property type="entry name" value="POSSIBLE SENSOR-TRANSDUCER PROTEIN BLAR"/>
    <property type="match status" value="1"/>
</dbReference>
<dbReference type="RefSeq" id="WP_145450927.1">
    <property type="nucleotide sequence ID" value="NZ_CP037421.1"/>
</dbReference>
<dbReference type="CDD" id="cd07341">
    <property type="entry name" value="M56_BlaR1_MecR1_like"/>
    <property type="match status" value="1"/>
</dbReference>
<dbReference type="InterPro" id="IPR008756">
    <property type="entry name" value="Peptidase_M56"/>
</dbReference>
<feature type="domain" description="Peptidase M56" evidence="3">
    <location>
        <begin position="147"/>
        <end position="350"/>
    </location>
</feature>
<keyword evidence="2" id="KW-0472">Membrane</keyword>
<feature type="region of interest" description="Disordered" evidence="1">
    <location>
        <begin position="415"/>
        <end position="436"/>
    </location>
</feature>
<dbReference type="EMBL" id="CP037421">
    <property type="protein sequence ID" value="QDT28420.1"/>
    <property type="molecule type" value="Genomic_DNA"/>
</dbReference>
<evidence type="ECO:0000256" key="1">
    <source>
        <dbReference type="SAM" id="MobiDB-lite"/>
    </source>
</evidence>
<dbReference type="InterPro" id="IPR052173">
    <property type="entry name" value="Beta-lactam_resp_regulator"/>
</dbReference>
<evidence type="ECO:0000313" key="4">
    <source>
        <dbReference type="EMBL" id="QDT28420.1"/>
    </source>
</evidence>
<dbReference type="PANTHER" id="PTHR34978:SF3">
    <property type="entry name" value="SLR0241 PROTEIN"/>
    <property type="match status" value="1"/>
</dbReference>
<accession>A0A517Q9W4</accession>
<feature type="transmembrane region" description="Helical" evidence="2">
    <location>
        <begin position="6"/>
        <end position="29"/>
    </location>
</feature>
<dbReference type="AlphaFoldDB" id="A0A517Q9W4"/>
<keyword evidence="2" id="KW-1133">Transmembrane helix</keyword>
<proteinExistence type="predicted"/>
<name>A0A517Q9W4_9PLAN</name>
<dbReference type="InterPro" id="IPR008969">
    <property type="entry name" value="CarboxyPept-like_regulatory"/>
</dbReference>
<feature type="transmembrane region" description="Helical" evidence="2">
    <location>
        <begin position="41"/>
        <end position="63"/>
    </location>
</feature>
<gene>
    <name evidence="4" type="primary">blaR1_6</name>
    <name evidence="4" type="ORF">Enr10x_37620</name>
</gene>
<feature type="transmembrane region" description="Helical" evidence="2">
    <location>
        <begin position="154"/>
        <end position="176"/>
    </location>
</feature>
<feature type="region of interest" description="Disordered" evidence="1">
    <location>
        <begin position="90"/>
        <end position="112"/>
    </location>
</feature>
<organism evidence="4 5">
    <name type="scientific">Gimesia panareensis</name>
    <dbReference type="NCBI Taxonomy" id="2527978"/>
    <lineage>
        <taxon>Bacteria</taxon>
        <taxon>Pseudomonadati</taxon>
        <taxon>Planctomycetota</taxon>
        <taxon>Planctomycetia</taxon>
        <taxon>Planctomycetales</taxon>
        <taxon>Planctomycetaceae</taxon>
        <taxon>Gimesia</taxon>
    </lineage>
</organism>
<protein>
    <submittedName>
        <fullName evidence="4">Regulatory protein BlaR1</fullName>
    </submittedName>
</protein>
<evidence type="ECO:0000256" key="2">
    <source>
        <dbReference type="SAM" id="Phobius"/>
    </source>
</evidence>
<feature type="compositionally biased region" description="Polar residues" evidence="1">
    <location>
        <begin position="90"/>
        <end position="109"/>
    </location>
</feature>
<dbReference type="Pfam" id="PF05569">
    <property type="entry name" value="Peptidase_M56"/>
    <property type="match status" value="1"/>
</dbReference>
<evidence type="ECO:0000259" key="3">
    <source>
        <dbReference type="Pfam" id="PF05569"/>
    </source>
</evidence>
<keyword evidence="5" id="KW-1185">Reference proteome</keyword>
<keyword evidence="2" id="KW-0812">Transmembrane</keyword>